<sequence length="295" mass="34071">MVRINGGIPKKSNSSRTKGYDYCHKCEKPAHFIKDCPFHKQEYYKHNTDKTDKRNLVPDNSNRKFKRKDIANNVVKQALAAWRDSSSKSDGNDEQGDTSIMAIESEVAKYDSIFALMAKSDDDDDDDDDEINFLDIQKNLKSYSQKKFVSSANVLIDAYYNLINDKNILSKELEEAEHQRDDLLVVVVDLKEIIENLKNEKDVLTEKIEKVEYERDDLLVVVVNLNEIVEELKRENIYVKASIENCMNSSKGKRVAIEAYLNLENKVKLSLYAELERNRQLHEGLSKVKMILINL</sequence>
<keyword evidence="4" id="KW-1185">Reference proteome</keyword>
<keyword evidence="1" id="KW-0479">Metal-binding</keyword>
<dbReference type="InterPro" id="IPR001878">
    <property type="entry name" value="Znf_CCHC"/>
</dbReference>
<dbReference type="OrthoDB" id="1305626at2759"/>
<keyword evidence="2" id="KW-0175">Coiled coil</keyword>
<feature type="domain" description="CCHC-type" evidence="3">
    <location>
        <begin position="23"/>
        <end position="37"/>
    </location>
</feature>
<protein>
    <submittedName>
        <fullName evidence="5">Kinetochore-associated protein DSN1-like</fullName>
    </submittedName>
</protein>
<keyword evidence="1" id="KW-0862">Zinc</keyword>
<dbReference type="GeneID" id="104211644"/>
<proteinExistence type="predicted"/>
<evidence type="ECO:0000256" key="1">
    <source>
        <dbReference type="PROSITE-ProRule" id="PRU00047"/>
    </source>
</evidence>
<name>A0A1U7USI3_NICSY</name>
<evidence type="ECO:0000256" key="2">
    <source>
        <dbReference type="SAM" id="Coils"/>
    </source>
</evidence>
<gene>
    <name evidence="5" type="primary">LOC104211644</name>
</gene>
<dbReference type="Gene3D" id="4.10.60.10">
    <property type="entry name" value="Zinc finger, CCHC-type"/>
    <property type="match status" value="1"/>
</dbReference>
<dbReference type="InterPro" id="IPR036875">
    <property type="entry name" value="Znf_CCHC_sf"/>
</dbReference>
<evidence type="ECO:0000259" key="3">
    <source>
        <dbReference type="PROSITE" id="PS50158"/>
    </source>
</evidence>
<dbReference type="GO" id="GO:0003676">
    <property type="term" value="F:nucleic acid binding"/>
    <property type="evidence" value="ECO:0007669"/>
    <property type="project" value="InterPro"/>
</dbReference>
<dbReference type="PROSITE" id="PS50158">
    <property type="entry name" value="ZF_CCHC"/>
    <property type="match status" value="1"/>
</dbReference>
<accession>A0A1U7USI3</accession>
<reference evidence="4" key="1">
    <citation type="journal article" date="2013" name="Genome Biol.">
        <title>Reference genomes and transcriptomes of Nicotiana sylvestris and Nicotiana tomentosiformis.</title>
        <authorList>
            <person name="Sierro N."/>
            <person name="Battey J.N."/>
            <person name="Ouadi S."/>
            <person name="Bovet L."/>
            <person name="Goepfert S."/>
            <person name="Bakaher N."/>
            <person name="Peitsch M.C."/>
            <person name="Ivanov N.V."/>
        </authorList>
    </citation>
    <scope>NUCLEOTIDE SEQUENCE [LARGE SCALE GENOMIC DNA]</scope>
</reference>
<dbReference type="KEGG" id="nsy:104211644"/>
<organism evidence="4 5">
    <name type="scientific">Nicotiana sylvestris</name>
    <name type="common">Wood tobacco</name>
    <name type="synonym">South American tobacco</name>
    <dbReference type="NCBI Taxonomy" id="4096"/>
    <lineage>
        <taxon>Eukaryota</taxon>
        <taxon>Viridiplantae</taxon>
        <taxon>Streptophyta</taxon>
        <taxon>Embryophyta</taxon>
        <taxon>Tracheophyta</taxon>
        <taxon>Spermatophyta</taxon>
        <taxon>Magnoliopsida</taxon>
        <taxon>eudicotyledons</taxon>
        <taxon>Gunneridae</taxon>
        <taxon>Pentapetalae</taxon>
        <taxon>asterids</taxon>
        <taxon>lamiids</taxon>
        <taxon>Solanales</taxon>
        <taxon>Solanaceae</taxon>
        <taxon>Nicotianoideae</taxon>
        <taxon>Nicotianeae</taxon>
        <taxon>Nicotiana</taxon>
    </lineage>
</organism>
<dbReference type="RefSeq" id="XP_009759032.1">
    <property type="nucleotide sequence ID" value="XM_009760730.1"/>
</dbReference>
<dbReference type="GO" id="GO:0008270">
    <property type="term" value="F:zinc ion binding"/>
    <property type="evidence" value="ECO:0007669"/>
    <property type="project" value="UniProtKB-KW"/>
</dbReference>
<dbReference type="SUPFAM" id="SSF57756">
    <property type="entry name" value="Retrovirus zinc finger-like domains"/>
    <property type="match status" value="1"/>
</dbReference>
<reference evidence="5" key="2">
    <citation type="submission" date="2025-08" db="UniProtKB">
        <authorList>
            <consortium name="RefSeq"/>
        </authorList>
    </citation>
    <scope>IDENTIFICATION</scope>
    <source>
        <tissue evidence="5">Leaf</tissue>
    </source>
</reference>
<dbReference type="Proteomes" id="UP000189701">
    <property type="component" value="Unplaced"/>
</dbReference>
<feature type="coiled-coil region" evidence="2">
    <location>
        <begin position="159"/>
        <end position="235"/>
    </location>
</feature>
<dbReference type="AlphaFoldDB" id="A0A1U7USI3"/>
<keyword evidence="1" id="KW-0863">Zinc-finger</keyword>
<evidence type="ECO:0000313" key="4">
    <source>
        <dbReference type="Proteomes" id="UP000189701"/>
    </source>
</evidence>
<evidence type="ECO:0000313" key="5">
    <source>
        <dbReference type="RefSeq" id="XP_009759032.1"/>
    </source>
</evidence>